<evidence type="ECO:0000313" key="2">
    <source>
        <dbReference type="EMBL" id="URD95349.1"/>
    </source>
</evidence>
<keyword evidence="3" id="KW-1185">Reference proteome</keyword>
<feature type="compositionally biased region" description="Basic residues" evidence="1">
    <location>
        <begin position="164"/>
        <end position="174"/>
    </location>
</feature>
<evidence type="ECO:0000256" key="1">
    <source>
        <dbReference type="SAM" id="MobiDB-lite"/>
    </source>
</evidence>
<gene>
    <name evidence="2" type="ORF">MUK42_29021</name>
</gene>
<dbReference type="OrthoDB" id="1938047at2759"/>
<protein>
    <submittedName>
        <fullName evidence="2">Uncharacterized protein</fullName>
    </submittedName>
</protein>
<evidence type="ECO:0000313" key="3">
    <source>
        <dbReference type="Proteomes" id="UP001055439"/>
    </source>
</evidence>
<name>A0A9E7FG82_9LILI</name>
<accession>A0A9E7FG82</accession>
<feature type="region of interest" description="Disordered" evidence="1">
    <location>
        <begin position="164"/>
        <end position="185"/>
    </location>
</feature>
<dbReference type="Proteomes" id="UP001055439">
    <property type="component" value="Chromosome 4"/>
</dbReference>
<dbReference type="EMBL" id="CP097506">
    <property type="protein sequence ID" value="URD95349.1"/>
    <property type="molecule type" value="Genomic_DNA"/>
</dbReference>
<proteinExistence type="predicted"/>
<dbReference type="AlphaFoldDB" id="A0A9E7FG82"/>
<reference evidence="2" key="1">
    <citation type="submission" date="2022-05" db="EMBL/GenBank/DDBJ databases">
        <title>The Musa troglodytarum L. genome provides insights into the mechanism of non-climacteric behaviour and enrichment of carotenoids.</title>
        <authorList>
            <person name="Wang J."/>
        </authorList>
    </citation>
    <scope>NUCLEOTIDE SEQUENCE</scope>
    <source>
        <tissue evidence="2">Leaf</tissue>
    </source>
</reference>
<feature type="non-terminal residue" evidence="2">
    <location>
        <position position="1"/>
    </location>
</feature>
<sequence>GINLIYFQRISIKQTSICRDDVSKLDANDISGNKDGSFLFFPPTIPKHLKFFHISSKIIQKDSFSFSLFRIQSVTLALGARRAMSAAAALPALFSSMKLIVELITSKVMIPMKSCQSGGFPCSRTPPLASAMAITAAASMTQDRGFHMNPKNFKTLLSCDHPKPHLRFQGKRRRTEGSGSAQHRC</sequence>
<organism evidence="2 3">
    <name type="scientific">Musa troglodytarum</name>
    <name type="common">fe'i banana</name>
    <dbReference type="NCBI Taxonomy" id="320322"/>
    <lineage>
        <taxon>Eukaryota</taxon>
        <taxon>Viridiplantae</taxon>
        <taxon>Streptophyta</taxon>
        <taxon>Embryophyta</taxon>
        <taxon>Tracheophyta</taxon>
        <taxon>Spermatophyta</taxon>
        <taxon>Magnoliopsida</taxon>
        <taxon>Liliopsida</taxon>
        <taxon>Zingiberales</taxon>
        <taxon>Musaceae</taxon>
        <taxon>Musa</taxon>
    </lineage>
</organism>